<evidence type="ECO:0000313" key="6">
    <source>
        <dbReference type="Proteomes" id="UP001589865"/>
    </source>
</evidence>
<proteinExistence type="predicted"/>
<organism evidence="5 6">
    <name type="scientific">Roseomonas elaeocarpi</name>
    <dbReference type="NCBI Taxonomy" id="907779"/>
    <lineage>
        <taxon>Bacteria</taxon>
        <taxon>Pseudomonadati</taxon>
        <taxon>Pseudomonadota</taxon>
        <taxon>Alphaproteobacteria</taxon>
        <taxon>Acetobacterales</taxon>
        <taxon>Roseomonadaceae</taxon>
        <taxon>Roseomonas</taxon>
    </lineage>
</organism>
<accession>A0ABV6JZ65</accession>
<dbReference type="Pfam" id="PF05050">
    <property type="entry name" value="Methyltransf_21"/>
    <property type="match status" value="1"/>
</dbReference>
<dbReference type="InterPro" id="IPR029063">
    <property type="entry name" value="SAM-dependent_MTases_sf"/>
</dbReference>
<dbReference type="PANTHER" id="PTHR46401:SF8">
    <property type="entry name" value="BLL6006 PROTEIN"/>
    <property type="match status" value="1"/>
</dbReference>
<keyword evidence="5" id="KW-0808">Transferase</keyword>
<feature type="domain" description="Glycosyl transferase family 1" evidence="3">
    <location>
        <begin position="739"/>
        <end position="897"/>
    </location>
</feature>
<dbReference type="GO" id="GO:0008168">
    <property type="term" value="F:methyltransferase activity"/>
    <property type="evidence" value="ECO:0007669"/>
    <property type="project" value="UniProtKB-KW"/>
</dbReference>
<evidence type="ECO:0000313" key="5">
    <source>
        <dbReference type="EMBL" id="MFC0410750.1"/>
    </source>
</evidence>
<dbReference type="InterPro" id="IPR001296">
    <property type="entry name" value="Glyco_trans_1"/>
</dbReference>
<feature type="compositionally biased region" description="Acidic residues" evidence="2">
    <location>
        <begin position="450"/>
        <end position="464"/>
    </location>
</feature>
<dbReference type="EMBL" id="JBHLUN010000017">
    <property type="protein sequence ID" value="MFC0410750.1"/>
    <property type="molecule type" value="Genomic_DNA"/>
</dbReference>
<keyword evidence="5" id="KW-0489">Methyltransferase</keyword>
<dbReference type="InterPro" id="IPR006342">
    <property type="entry name" value="FkbM_mtfrase"/>
</dbReference>
<dbReference type="SUPFAM" id="SSF53335">
    <property type="entry name" value="S-adenosyl-L-methionine-dependent methyltransferases"/>
    <property type="match status" value="1"/>
</dbReference>
<evidence type="ECO:0000256" key="2">
    <source>
        <dbReference type="SAM" id="MobiDB-lite"/>
    </source>
</evidence>
<gene>
    <name evidence="5" type="ORF">ACFFGY_21085</name>
</gene>
<evidence type="ECO:0000259" key="3">
    <source>
        <dbReference type="Pfam" id="PF00534"/>
    </source>
</evidence>
<feature type="domain" description="Methyltransferase FkbM" evidence="4">
    <location>
        <begin position="29"/>
        <end position="191"/>
    </location>
</feature>
<evidence type="ECO:0000256" key="1">
    <source>
        <dbReference type="SAM" id="Coils"/>
    </source>
</evidence>
<keyword evidence="6" id="KW-1185">Reference proteome</keyword>
<dbReference type="Pfam" id="PF00534">
    <property type="entry name" value="Glycos_transf_1"/>
    <property type="match status" value="1"/>
</dbReference>
<reference evidence="5 6" key="1">
    <citation type="submission" date="2024-09" db="EMBL/GenBank/DDBJ databases">
        <authorList>
            <person name="Sun Q."/>
            <person name="Mori K."/>
        </authorList>
    </citation>
    <scope>NUCLEOTIDE SEQUENCE [LARGE SCALE GENOMIC DNA]</scope>
    <source>
        <strain evidence="5 6">TBRC 5777</strain>
    </source>
</reference>
<feature type="region of interest" description="Disordered" evidence="2">
    <location>
        <begin position="441"/>
        <end position="495"/>
    </location>
</feature>
<evidence type="ECO:0000259" key="4">
    <source>
        <dbReference type="Pfam" id="PF05050"/>
    </source>
</evidence>
<dbReference type="Proteomes" id="UP001589865">
    <property type="component" value="Unassembled WGS sequence"/>
</dbReference>
<keyword evidence="1" id="KW-0175">Coiled coil</keyword>
<comment type="caution">
    <text evidence="5">The sequence shown here is derived from an EMBL/GenBank/DDBJ whole genome shotgun (WGS) entry which is preliminary data.</text>
</comment>
<dbReference type="SUPFAM" id="SSF53756">
    <property type="entry name" value="UDP-Glycosyltransferase/glycogen phosphorylase"/>
    <property type="match status" value="1"/>
</dbReference>
<sequence>MSLISYAQNLEDVMLWRALRDVGQGFYIDVGAWRPREDSVTLAFYEHGWSGINVEPDTVGYAAMAEARPRDINLQLALGEEAGEATFFRIGETGLSTLDPEFARQHQVAGHKVERHQVEVSTLALVCEQHVRSAIHFLKIDAEGAEAEVLRGADFVRFRPWIVLVEATLPNSPEPSHEAWEGTLLEAGYVFAWFDGLNRFYVAREKAEALLPRFREPPNVFDDYVSIAAIRKAVAAEGHGTTIAELEASATAEQARAAAEASRQELQRSREEAREAEARLLAKAVAAEDAAREAEARWQARAAEAEDAARQAQARALEAETQRLLAEAELTAQPAQANAEVTLAGGANRATQARVASPARTKGPRVFFDASLTLYYGMRTPVGIVRAEHYVAEFLAHAPDVPLDFVIFDGELRAYRPLQPSERRLLRRILFERYAADQATAMDLGQDPLPEADADEADDADDAAQDNKAPEVSVLPRPEPPLPEPEAPNLSPGQLLRRRLRSATRLRPQDFNTILIRDAARLLPVRPDQSGLRRLGTRILRRIGLHTARGGHAVLFRGASALGHAARLGRSAVRPDNPPPGMDETLEEAAAADAPTEAAAIEAAAEAVQEAPVPEGAMRFRPGDVVLSMSNTWDYMDYGYLSRICGRDGVRFVAVIYDVIAMRHPYTTPNDPHMYQRHWVEIGHLAAQLVSISEHSTDTYRRYVAEPNDLDPPIVHAYLPNFLKARAAEIGEVAIPELDGESFAFFCSTIETRKNHQLLFHAWDRLVEERGIDAVPTLVFVGKWGWGTETVRLLVERNWRWRKRLLVLDQVSDAQLIWLYRHARFTLFPSISEGFGLAAAESLSFGTPVVVSSCPALVEASEGLMPAIDPFDLPAWVDEIRSLIVDDTRLDALREAAGRYRGPAYEDFGQVVHDTVLRLAFPDGVPAAGAAASSGGASDPVRNG</sequence>
<dbReference type="Gene3D" id="3.40.50.150">
    <property type="entry name" value="Vaccinia Virus protein VP39"/>
    <property type="match status" value="1"/>
</dbReference>
<dbReference type="Gene3D" id="3.40.50.2000">
    <property type="entry name" value="Glycogen Phosphorylase B"/>
    <property type="match status" value="1"/>
</dbReference>
<protein>
    <submittedName>
        <fullName evidence="5">FkbM family methyltransferase</fullName>
    </submittedName>
</protein>
<dbReference type="NCBIfam" id="TIGR01444">
    <property type="entry name" value="fkbM_fam"/>
    <property type="match status" value="1"/>
</dbReference>
<feature type="compositionally biased region" description="Pro residues" evidence="2">
    <location>
        <begin position="477"/>
        <end position="486"/>
    </location>
</feature>
<dbReference type="RefSeq" id="WP_377046505.1">
    <property type="nucleotide sequence ID" value="NZ_JBHLUN010000017.1"/>
</dbReference>
<name>A0ABV6JZ65_9PROT</name>
<dbReference type="GO" id="GO:0032259">
    <property type="term" value="P:methylation"/>
    <property type="evidence" value="ECO:0007669"/>
    <property type="project" value="UniProtKB-KW"/>
</dbReference>
<feature type="coiled-coil region" evidence="1">
    <location>
        <begin position="249"/>
        <end position="329"/>
    </location>
</feature>
<dbReference type="PANTHER" id="PTHR46401">
    <property type="entry name" value="GLYCOSYLTRANSFERASE WBBK-RELATED"/>
    <property type="match status" value="1"/>
</dbReference>